<dbReference type="PANTHER" id="PTHR12771:SF51">
    <property type="entry name" value="LD01482P"/>
    <property type="match status" value="1"/>
</dbReference>
<gene>
    <name evidence="2" type="ORF">TTHERM_00522170</name>
</gene>
<dbReference type="eggNOG" id="KOG2998">
    <property type="taxonomic scope" value="Eukaryota"/>
</dbReference>
<sequence>MNIILLQLSFLWKMIYENIFRSIHKLFLRLITGRCEIERALNSQNIKKFENSILNSNKLMKSQSILSKKNLNSEQINTICEEIISIKGLKNNEKNQINLQYGLTSLQNLYNSIEILENIRKTPVSISQHSSKLIKLFKDLTGEANLPQNLITKRWIEIGFQGDNPTTDFRAGGLLALENLLYFSTDHSYQAQFCLKNSKERDTQYFFAVCGIYITKFLTECMKMNYLDMYFYNCDDEKRSLQRFNELYTKFFNHFDNLWCQEKRSIMQFHGFFENTTEDLLLQDQKLLIKILGLQN</sequence>
<keyword evidence="3" id="KW-1185">Reference proteome</keyword>
<dbReference type="RefSeq" id="XP_001014395.3">
    <property type="nucleotide sequence ID" value="XM_001014395.3"/>
</dbReference>
<dbReference type="SMR" id="I7M132"/>
<dbReference type="InterPro" id="IPR006816">
    <property type="entry name" value="ELMO_dom"/>
</dbReference>
<dbReference type="InParanoid" id="I7M132"/>
<evidence type="ECO:0000259" key="1">
    <source>
        <dbReference type="PROSITE" id="PS51335"/>
    </source>
</evidence>
<evidence type="ECO:0000313" key="2">
    <source>
        <dbReference type="EMBL" id="EAR94150.3"/>
    </source>
</evidence>
<proteinExistence type="predicted"/>
<organism evidence="2 3">
    <name type="scientific">Tetrahymena thermophila (strain SB210)</name>
    <dbReference type="NCBI Taxonomy" id="312017"/>
    <lineage>
        <taxon>Eukaryota</taxon>
        <taxon>Sar</taxon>
        <taxon>Alveolata</taxon>
        <taxon>Ciliophora</taxon>
        <taxon>Intramacronucleata</taxon>
        <taxon>Oligohymenophorea</taxon>
        <taxon>Hymenostomatida</taxon>
        <taxon>Tetrahymenina</taxon>
        <taxon>Tetrahymenidae</taxon>
        <taxon>Tetrahymena</taxon>
    </lineage>
</organism>
<accession>I7M132</accession>
<dbReference type="PANTHER" id="PTHR12771">
    <property type="entry name" value="ENGULFMENT AND CELL MOTILITY"/>
    <property type="match status" value="1"/>
</dbReference>
<dbReference type="GeneID" id="7841537"/>
<dbReference type="KEGG" id="tet:TTHERM_00522170"/>
<protein>
    <submittedName>
        <fullName evidence="2">ELMO/CED-12 family protein</fullName>
    </submittedName>
</protein>
<dbReference type="InterPro" id="IPR050868">
    <property type="entry name" value="ELMO_domain-containing"/>
</dbReference>
<dbReference type="Pfam" id="PF04727">
    <property type="entry name" value="ELMO_CED12"/>
    <property type="match status" value="1"/>
</dbReference>
<evidence type="ECO:0000313" key="3">
    <source>
        <dbReference type="Proteomes" id="UP000009168"/>
    </source>
</evidence>
<dbReference type="EMBL" id="GG662717">
    <property type="protein sequence ID" value="EAR94150.3"/>
    <property type="molecule type" value="Genomic_DNA"/>
</dbReference>
<feature type="domain" description="ELMO" evidence="1">
    <location>
        <begin position="128"/>
        <end position="284"/>
    </location>
</feature>
<name>I7M132_TETTS</name>
<dbReference type="OrthoDB" id="284119at2759"/>
<reference evidence="3" key="1">
    <citation type="journal article" date="2006" name="PLoS Biol.">
        <title>Macronuclear genome sequence of the ciliate Tetrahymena thermophila, a model eukaryote.</title>
        <authorList>
            <person name="Eisen J.A."/>
            <person name="Coyne R.S."/>
            <person name="Wu M."/>
            <person name="Wu D."/>
            <person name="Thiagarajan M."/>
            <person name="Wortman J.R."/>
            <person name="Badger J.H."/>
            <person name="Ren Q."/>
            <person name="Amedeo P."/>
            <person name="Jones K.M."/>
            <person name="Tallon L.J."/>
            <person name="Delcher A.L."/>
            <person name="Salzberg S.L."/>
            <person name="Silva J.C."/>
            <person name="Haas B.J."/>
            <person name="Majoros W.H."/>
            <person name="Farzad M."/>
            <person name="Carlton J.M."/>
            <person name="Smith R.K. Jr."/>
            <person name="Garg J."/>
            <person name="Pearlman R.E."/>
            <person name="Karrer K.M."/>
            <person name="Sun L."/>
            <person name="Manning G."/>
            <person name="Elde N.C."/>
            <person name="Turkewitz A.P."/>
            <person name="Asai D.J."/>
            <person name="Wilkes D.E."/>
            <person name="Wang Y."/>
            <person name="Cai H."/>
            <person name="Collins K."/>
            <person name="Stewart B.A."/>
            <person name="Lee S.R."/>
            <person name="Wilamowska K."/>
            <person name="Weinberg Z."/>
            <person name="Ruzzo W.L."/>
            <person name="Wloga D."/>
            <person name="Gaertig J."/>
            <person name="Frankel J."/>
            <person name="Tsao C.-C."/>
            <person name="Gorovsky M.A."/>
            <person name="Keeling P.J."/>
            <person name="Waller R.F."/>
            <person name="Patron N.J."/>
            <person name="Cherry J.M."/>
            <person name="Stover N.A."/>
            <person name="Krieger C.J."/>
            <person name="del Toro C."/>
            <person name="Ryder H.F."/>
            <person name="Williamson S.C."/>
            <person name="Barbeau R.A."/>
            <person name="Hamilton E.P."/>
            <person name="Orias E."/>
        </authorList>
    </citation>
    <scope>NUCLEOTIDE SEQUENCE [LARGE SCALE GENOMIC DNA]</scope>
    <source>
        <strain evidence="3">SB210</strain>
    </source>
</reference>
<dbReference type="Proteomes" id="UP000009168">
    <property type="component" value="Unassembled WGS sequence"/>
</dbReference>
<dbReference type="PROSITE" id="PS51335">
    <property type="entry name" value="ELMO"/>
    <property type="match status" value="1"/>
</dbReference>
<dbReference type="AlphaFoldDB" id="I7M132"/>